<dbReference type="Pfam" id="PF02518">
    <property type="entry name" value="HATPase_c"/>
    <property type="match status" value="1"/>
</dbReference>
<evidence type="ECO:0000256" key="16">
    <source>
        <dbReference type="SAM" id="MobiDB-lite"/>
    </source>
</evidence>
<reference evidence="21 22" key="1">
    <citation type="submission" date="2019-01" db="EMBL/GenBank/DDBJ databases">
        <title>Zoogloea oleivorans genome sequencing and assembly.</title>
        <authorList>
            <person name="Tancsics A."/>
            <person name="Farkas M."/>
            <person name="Kriszt B."/>
            <person name="Maroti G."/>
            <person name="Horvath B."/>
        </authorList>
    </citation>
    <scope>NUCLEOTIDE SEQUENCE [LARGE SCALE GENOMIC DNA]</scope>
    <source>
        <strain evidence="21 22">Buc</strain>
    </source>
</reference>
<dbReference type="SMART" id="SM00388">
    <property type="entry name" value="HisKA"/>
    <property type="match status" value="1"/>
</dbReference>
<dbReference type="GO" id="GO:0000155">
    <property type="term" value="F:phosphorelay sensor kinase activity"/>
    <property type="evidence" value="ECO:0007669"/>
    <property type="project" value="InterPro"/>
</dbReference>
<evidence type="ECO:0000259" key="18">
    <source>
        <dbReference type="PROSITE" id="PS50110"/>
    </source>
</evidence>
<keyword evidence="9" id="KW-0902">Two-component regulatory system</keyword>
<dbReference type="InterPro" id="IPR036890">
    <property type="entry name" value="HATPase_C_sf"/>
</dbReference>
<evidence type="ECO:0000313" key="21">
    <source>
        <dbReference type="EMBL" id="TYC62157.1"/>
    </source>
</evidence>
<dbReference type="CDD" id="cd00130">
    <property type="entry name" value="PAS"/>
    <property type="match status" value="2"/>
</dbReference>
<feature type="compositionally biased region" description="Basic and acidic residues" evidence="16">
    <location>
        <begin position="10"/>
        <end position="21"/>
    </location>
</feature>
<dbReference type="SUPFAM" id="SSF52172">
    <property type="entry name" value="CheY-like"/>
    <property type="match status" value="1"/>
</dbReference>
<dbReference type="InterPro" id="IPR000014">
    <property type="entry name" value="PAS"/>
</dbReference>
<keyword evidence="15" id="KW-0175">Coiled coil</keyword>
<dbReference type="CDD" id="cd17546">
    <property type="entry name" value="REC_hyHK_CKI1_RcsC-like"/>
    <property type="match status" value="1"/>
</dbReference>
<dbReference type="SUPFAM" id="SSF55874">
    <property type="entry name" value="ATPase domain of HSP90 chaperone/DNA topoisomerase II/histidine kinase"/>
    <property type="match status" value="1"/>
</dbReference>
<dbReference type="FunFam" id="1.10.287.130:FF:000038">
    <property type="entry name" value="Sensory transduction histidine kinase"/>
    <property type="match status" value="1"/>
</dbReference>
<dbReference type="InterPro" id="IPR003661">
    <property type="entry name" value="HisK_dim/P_dom"/>
</dbReference>
<dbReference type="EC" id="2.7.13.3" evidence="3"/>
<dbReference type="Pfam" id="PF08448">
    <property type="entry name" value="PAS_4"/>
    <property type="match status" value="1"/>
</dbReference>
<dbReference type="InterPro" id="IPR013656">
    <property type="entry name" value="PAS_4"/>
</dbReference>
<dbReference type="GO" id="GO:0016020">
    <property type="term" value="C:membrane"/>
    <property type="evidence" value="ECO:0007669"/>
    <property type="project" value="UniProtKB-SubCell"/>
</dbReference>
<dbReference type="PANTHER" id="PTHR45339:SF5">
    <property type="entry name" value="HISTIDINE KINASE"/>
    <property type="match status" value="1"/>
</dbReference>
<evidence type="ECO:0000259" key="19">
    <source>
        <dbReference type="PROSITE" id="PS50112"/>
    </source>
</evidence>
<feature type="modified residue" description="4-aspartylphosphate" evidence="14">
    <location>
        <position position="666"/>
    </location>
</feature>
<dbReference type="InterPro" id="IPR000700">
    <property type="entry name" value="PAS-assoc_C"/>
</dbReference>
<evidence type="ECO:0000256" key="15">
    <source>
        <dbReference type="SAM" id="Coils"/>
    </source>
</evidence>
<evidence type="ECO:0000256" key="2">
    <source>
        <dbReference type="ARBA" id="ARBA00004370"/>
    </source>
</evidence>
<dbReference type="InterPro" id="IPR001789">
    <property type="entry name" value="Sig_transdc_resp-reg_receiver"/>
</dbReference>
<dbReference type="PROSITE" id="PS50109">
    <property type="entry name" value="HIS_KIN"/>
    <property type="match status" value="1"/>
</dbReference>
<dbReference type="OrthoDB" id="5290456at2"/>
<evidence type="ECO:0000256" key="11">
    <source>
        <dbReference type="ARBA" id="ARBA00023306"/>
    </source>
</evidence>
<dbReference type="FunFam" id="3.30.565.10:FF:000010">
    <property type="entry name" value="Sensor histidine kinase RcsC"/>
    <property type="match status" value="1"/>
</dbReference>
<feature type="region of interest" description="Disordered" evidence="16">
    <location>
        <begin position="1"/>
        <end position="32"/>
    </location>
</feature>
<dbReference type="Gene3D" id="3.40.50.2300">
    <property type="match status" value="1"/>
</dbReference>
<dbReference type="Pfam" id="PF00512">
    <property type="entry name" value="HisKA"/>
    <property type="match status" value="1"/>
</dbReference>
<dbReference type="SMART" id="SM00086">
    <property type="entry name" value="PAC"/>
    <property type="match status" value="1"/>
</dbReference>
<dbReference type="GO" id="GO:0005524">
    <property type="term" value="F:ATP binding"/>
    <property type="evidence" value="ECO:0007669"/>
    <property type="project" value="UniProtKB-KW"/>
</dbReference>
<dbReference type="InterPro" id="IPR035965">
    <property type="entry name" value="PAS-like_dom_sf"/>
</dbReference>
<evidence type="ECO:0000256" key="4">
    <source>
        <dbReference type="ARBA" id="ARBA00022553"/>
    </source>
</evidence>
<dbReference type="InterPro" id="IPR003594">
    <property type="entry name" value="HATPase_dom"/>
</dbReference>
<proteinExistence type="predicted"/>
<dbReference type="SMART" id="SM00387">
    <property type="entry name" value="HATPase_c"/>
    <property type="match status" value="1"/>
</dbReference>
<dbReference type="InterPro" id="IPR005467">
    <property type="entry name" value="His_kinase_dom"/>
</dbReference>
<dbReference type="PROSITE" id="PS50112">
    <property type="entry name" value="PAS"/>
    <property type="match status" value="2"/>
</dbReference>
<dbReference type="RefSeq" id="WP_148577247.1">
    <property type="nucleotide sequence ID" value="NZ_JAVEUW010000058.1"/>
</dbReference>
<dbReference type="CDD" id="cd00082">
    <property type="entry name" value="HisKA"/>
    <property type="match status" value="1"/>
</dbReference>
<feature type="domain" description="PAC" evidence="20">
    <location>
        <begin position="274"/>
        <end position="326"/>
    </location>
</feature>
<keyword evidence="8" id="KW-0067">ATP-binding</keyword>
<evidence type="ECO:0000256" key="9">
    <source>
        <dbReference type="ARBA" id="ARBA00023012"/>
    </source>
</evidence>
<dbReference type="InterPro" id="IPR036097">
    <property type="entry name" value="HisK_dim/P_sf"/>
</dbReference>
<sequence>MKRTQQNAAELRREAESRLEQASHLVASPTSEEDVRRLLHELQVHQIELEMQNEELRETRAEAEAALTRYTDLYDFAPVAYFTLDHNGVLVQLNLAGASLLGAGRASLNGRRFTDFVRAESHATFSELLAKAHASGTKEVGDIALQSAEWPQRHLFAHVELAASETGQTTNIAVVDITVKKRTEDALREHEVNYRQQTEEQLSKLSLAVEQSPNGIVITDLNGNIVYTNAAFTTISGYPGDEVLGKNQRFLQSGLTPRLTYETLWHTLTSGGVWKGEFVNRRKNGELYHESAIISPVRGPDGSIRHYLGIKEDVSEHKRVAAELEHHRHHLEEMVAERTRQIQELNQQLERRSEQAEAANRAKSTFLANMSHEIRTPMNGILGMAHLLRRSPLSPAQTNQLDKIDASAHHLLHVINDILDLSKIEAGKVTLDKHDFTMTDMIQNIMAIIGGRATEKGLSVHVDLSGAPRCLHGDRMRLQQALLNYLGNALKFTSRGHITLRCLQIGESENDWLLRFEVEDTGIGIRPEDQARLFKPFEQADNSTTRVYGGSGLGLAITRRIAQLMGGEAGVTSLPDKGSTFWLTIHAGKCQTPIPTIGLLPASEAEDILRRKHVGTRILLAEDDATNREVAQLILNDVGLEVEVAENGVEAVEMARRKPCALILMDMQMPKMDGLEATRQIRATEHGARIPIIAMTANAFPEDRTRCLQAGMNDFIAKPVDPDVLFTTVLHWLTAPPL</sequence>
<evidence type="ECO:0000256" key="14">
    <source>
        <dbReference type="PROSITE-ProRule" id="PRU00169"/>
    </source>
</evidence>
<gene>
    <name evidence="21" type="ORF">ETQ85_00975</name>
</gene>
<evidence type="ECO:0000256" key="7">
    <source>
        <dbReference type="ARBA" id="ARBA00022777"/>
    </source>
</evidence>
<dbReference type="Gene3D" id="1.10.287.130">
    <property type="match status" value="1"/>
</dbReference>
<evidence type="ECO:0000256" key="1">
    <source>
        <dbReference type="ARBA" id="ARBA00000085"/>
    </source>
</evidence>
<name>A0A6C2D7E1_9RHOO</name>
<dbReference type="InterPro" id="IPR001610">
    <property type="entry name" value="PAC"/>
</dbReference>
<evidence type="ECO:0000256" key="5">
    <source>
        <dbReference type="ARBA" id="ARBA00022679"/>
    </source>
</evidence>
<dbReference type="PROSITE" id="PS50113">
    <property type="entry name" value="PAC"/>
    <property type="match status" value="1"/>
</dbReference>
<feature type="coiled-coil region" evidence="15">
    <location>
        <begin position="328"/>
        <end position="362"/>
    </location>
</feature>
<feature type="domain" description="Histidine kinase" evidence="17">
    <location>
        <begin position="369"/>
        <end position="589"/>
    </location>
</feature>
<feature type="domain" description="PAS" evidence="19">
    <location>
        <begin position="66"/>
        <end position="136"/>
    </location>
</feature>
<dbReference type="AlphaFoldDB" id="A0A6C2D7E1"/>
<dbReference type="PRINTS" id="PR00344">
    <property type="entry name" value="BCTRLSENSOR"/>
</dbReference>
<dbReference type="SUPFAM" id="SSF55785">
    <property type="entry name" value="PYP-like sensor domain (PAS domain)"/>
    <property type="match status" value="2"/>
</dbReference>
<keyword evidence="22" id="KW-1185">Reference proteome</keyword>
<dbReference type="InterPro" id="IPR004358">
    <property type="entry name" value="Sig_transdc_His_kin-like_C"/>
</dbReference>
<dbReference type="SUPFAM" id="SSF47384">
    <property type="entry name" value="Homodimeric domain of signal transducing histidine kinase"/>
    <property type="match status" value="1"/>
</dbReference>
<dbReference type="Gene3D" id="3.30.565.10">
    <property type="entry name" value="Histidine kinase-like ATPase, C-terminal domain"/>
    <property type="match status" value="1"/>
</dbReference>
<keyword evidence="7" id="KW-0418">Kinase</keyword>
<feature type="domain" description="Response regulatory" evidence="18">
    <location>
        <begin position="617"/>
        <end position="733"/>
    </location>
</feature>
<dbReference type="CDD" id="cd16922">
    <property type="entry name" value="HATPase_EvgS-ArcB-TorS-like"/>
    <property type="match status" value="1"/>
</dbReference>
<keyword evidence="6" id="KW-0547">Nucleotide-binding</keyword>
<accession>A0A6C2D7E1</accession>
<comment type="caution">
    <text evidence="21">The sequence shown here is derived from an EMBL/GenBank/DDBJ whole genome shotgun (WGS) entry which is preliminary data.</text>
</comment>
<evidence type="ECO:0000256" key="3">
    <source>
        <dbReference type="ARBA" id="ARBA00012438"/>
    </source>
</evidence>
<evidence type="ECO:0000256" key="8">
    <source>
        <dbReference type="ARBA" id="ARBA00022840"/>
    </source>
</evidence>
<keyword evidence="4 14" id="KW-0597">Phosphoprotein</keyword>
<evidence type="ECO:0000256" key="13">
    <source>
        <dbReference type="ARBA" id="ARBA00070152"/>
    </source>
</evidence>
<dbReference type="Pfam" id="PF00072">
    <property type="entry name" value="Response_reg"/>
    <property type="match status" value="1"/>
</dbReference>
<comment type="subcellular location">
    <subcellularLocation>
        <location evidence="2">Membrane</location>
    </subcellularLocation>
</comment>
<evidence type="ECO:0000256" key="10">
    <source>
        <dbReference type="ARBA" id="ARBA00023136"/>
    </source>
</evidence>
<comment type="catalytic activity">
    <reaction evidence="1">
        <text>ATP + protein L-histidine = ADP + protein N-phospho-L-histidine.</text>
        <dbReference type="EC" id="2.7.13.3"/>
    </reaction>
</comment>
<evidence type="ECO:0000313" key="22">
    <source>
        <dbReference type="Proteomes" id="UP000389128"/>
    </source>
</evidence>
<evidence type="ECO:0000259" key="20">
    <source>
        <dbReference type="PROSITE" id="PS50113"/>
    </source>
</evidence>
<dbReference type="Pfam" id="PF13426">
    <property type="entry name" value="PAS_9"/>
    <property type="match status" value="1"/>
</dbReference>
<dbReference type="NCBIfam" id="TIGR00229">
    <property type="entry name" value="sensory_box"/>
    <property type="match status" value="2"/>
</dbReference>
<keyword evidence="10" id="KW-0472">Membrane</keyword>
<dbReference type="PROSITE" id="PS50110">
    <property type="entry name" value="RESPONSE_REGULATORY"/>
    <property type="match status" value="1"/>
</dbReference>
<dbReference type="InterPro" id="IPR011006">
    <property type="entry name" value="CheY-like_superfamily"/>
</dbReference>
<dbReference type="SMART" id="SM00091">
    <property type="entry name" value="PAS"/>
    <property type="match status" value="2"/>
</dbReference>
<comment type="function">
    <text evidence="12">Member of the two-component regulatory system BvgS/BvgA. Phosphorylates BvgA via a four-step phosphorelay in response to environmental signals.</text>
</comment>
<feature type="domain" description="PAS" evidence="19">
    <location>
        <begin position="201"/>
        <end position="247"/>
    </location>
</feature>
<evidence type="ECO:0000256" key="6">
    <source>
        <dbReference type="ARBA" id="ARBA00022741"/>
    </source>
</evidence>
<dbReference type="SMART" id="SM00448">
    <property type="entry name" value="REC"/>
    <property type="match status" value="1"/>
</dbReference>
<dbReference type="PANTHER" id="PTHR45339">
    <property type="entry name" value="HYBRID SIGNAL TRANSDUCTION HISTIDINE KINASE J"/>
    <property type="match status" value="1"/>
</dbReference>
<organism evidence="21 22">
    <name type="scientific">Zoogloea oleivorans</name>
    <dbReference type="NCBI Taxonomy" id="1552750"/>
    <lineage>
        <taxon>Bacteria</taxon>
        <taxon>Pseudomonadati</taxon>
        <taxon>Pseudomonadota</taxon>
        <taxon>Betaproteobacteria</taxon>
        <taxon>Rhodocyclales</taxon>
        <taxon>Zoogloeaceae</taxon>
        <taxon>Zoogloea</taxon>
    </lineage>
</organism>
<protein>
    <recommendedName>
        <fullName evidence="13">Virulence sensor protein BvgS</fullName>
        <ecNumber evidence="3">2.7.13.3</ecNumber>
    </recommendedName>
</protein>
<keyword evidence="11" id="KW-0131">Cell cycle</keyword>
<dbReference type="Proteomes" id="UP000389128">
    <property type="component" value="Unassembled WGS sequence"/>
</dbReference>
<keyword evidence="5" id="KW-0808">Transferase</keyword>
<evidence type="ECO:0000256" key="12">
    <source>
        <dbReference type="ARBA" id="ARBA00058004"/>
    </source>
</evidence>
<evidence type="ECO:0000259" key="17">
    <source>
        <dbReference type="PROSITE" id="PS50109"/>
    </source>
</evidence>
<dbReference type="EMBL" id="SDKK01000001">
    <property type="protein sequence ID" value="TYC62157.1"/>
    <property type="molecule type" value="Genomic_DNA"/>
</dbReference>
<dbReference type="Gene3D" id="3.30.450.20">
    <property type="entry name" value="PAS domain"/>
    <property type="match status" value="2"/>
</dbReference>